<dbReference type="GO" id="GO:0030170">
    <property type="term" value="F:pyridoxal phosphate binding"/>
    <property type="evidence" value="ECO:0007669"/>
    <property type="project" value="InterPro"/>
</dbReference>
<evidence type="ECO:0000256" key="1">
    <source>
        <dbReference type="ARBA" id="ARBA00001933"/>
    </source>
</evidence>
<dbReference type="PANTHER" id="PTHR43206:SF2">
    <property type="entry name" value="4-AMINOBUTYRATE AMINOTRANSFERASE GABT"/>
    <property type="match status" value="1"/>
</dbReference>
<comment type="similarity">
    <text evidence="2 9">Belongs to the class-III pyridoxal-phosphate-dependent aminotransferase family.</text>
</comment>
<dbReference type="OrthoDB" id="9801052at2"/>
<reference evidence="10 11" key="1">
    <citation type="submission" date="2018-05" db="EMBL/GenBank/DDBJ databases">
        <title>Micromonospora from Atacama Desert.</title>
        <authorList>
            <person name="Carro L."/>
            <person name="Goodfellow M."/>
            <person name="Klenk H.-P."/>
        </authorList>
    </citation>
    <scope>NUCLEOTIDE SEQUENCE [LARGE SCALE GENOMIC DNA]</scope>
    <source>
        <strain evidence="10 11">LB39</strain>
    </source>
</reference>
<sequence>MTAHLLTDQHTDETVDVLRRHVTGDFYDLVIDREHSNGSWIVDARTGRRYLDMVGFYASSAIGHNHPSLTMDPGFRAKLQSIAGFKPSNPDFPTDVQAAFTRTFLRVLGDPELPYMLFIDGGALAVENALKVAFDWKTRHNGRRGVAVAGWRVLHLENAFHGRSGYTLSLTNTDPAKTRLFPAFDWPRVPSPAVNDMTLWPAPGLTVTERAALAAAEAAFRRHPDEIACFIAEPIQCEGGDRHLRPAFLRAMQDLCHRHDALFVLDEVQTGCGVTGVPWLYQQLGLAPDLVAFGKKTQVCGVMGGRRVSDEPMNAMRTPSRLSSTFGGNLFDMLRATRILEVIESEELMDAAAVRGRYLLDLLCAAVDRFGGVLEYPRGRGLLCAVDLLDADLRDRVVEIARDAHDALFVGAGERTLRFRPPLTVTLEELDESVVRMTAAIGDAVAERGIPDAGRR</sequence>
<dbReference type="EMBL" id="QGSZ01000137">
    <property type="protein sequence ID" value="RQX06374.1"/>
    <property type="molecule type" value="Genomic_DNA"/>
</dbReference>
<evidence type="ECO:0000256" key="8">
    <source>
        <dbReference type="ARBA" id="ARBA00050040"/>
    </source>
</evidence>
<keyword evidence="4" id="KW-0032">Aminotransferase</keyword>
<dbReference type="Gene3D" id="3.90.1150.10">
    <property type="entry name" value="Aspartate Aminotransferase, domain 1"/>
    <property type="match status" value="1"/>
</dbReference>
<comment type="cofactor">
    <cofactor evidence="1">
        <name>pyridoxal 5'-phosphate</name>
        <dbReference type="ChEBI" id="CHEBI:597326"/>
    </cofactor>
</comment>
<proteinExistence type="inferred from homology"/>
<dbReference type="RefSeq" id="WP_124771330.1">
    <property type="nucleotide sequence ID" value="NZ_QGSZ01000137.1"/>
</dbReference>
<keyword evidence="5" id="KW-0808">Transferase</keyword>
<evidence type="ECO:0000256" key="7">
    <source>
        <dbReference type="ARBA" id="ARBA00030921"/>
    </source>
</evidence>
<evidence type="ECO:0000256" key="3">
    <source>
        <dbReference type="ARBA" id="ARBA00013071"/>
    </source>
</evidence>
<dbReference type="GO" id="GO:0017000">
    <property type="term" value="P:antibiotic biosynthetic process"/>
    <property type="evidence" value="ECO:0007669"/>
    <property type="project" value="InterPro"/>
</dbReference>
<name>A0A3N9WZX5_9ACTN</name>
<dbReference type="CDD" id="cd00610">
    <property type="entry name" value="OAT_like"/>
    <property type="match status" value="1"/>
</dbReference>
<dbReference type="InterPro" id="IPR015421">
    <property type="entry name" value="PyrdxlP-dep_Trfase_major"/>
</dbReference>
<dbReference type="InterPro" id="IPR015424">
    <property type="entry name" value="PyrdxlP-dep_Trfase"/>
</dbReference>
<dbReference type="GO" id="GO:0009450">
    <property type="term" value="P:gamma-aminobutyric acid catabolic process"/>
    <property type="evidence" value="ECO:0007669"/>
    <property type="project" value="TreeGrafter"/>
</dbReference>
<dbReference type="AlphaFoldDB" id="A0A3N9WZX5"/>
<evidence type="ECO:0000256" key="9">
    <source>
        <dbReference type="RuleBase" id="RU003560"/>
    </source>
</evidence>
<organism evidence="10 11">
    <name type="scientific">Micromonospora inaquosa</name>
    <dbReference type="NCBI Taxonomy" id="2203716"/>
    <lineage>
        <taxon>Bacteria</taxon>
        <taxon>Bacillati</taxon>
        <taxon>Actinomycetota</taxon>
        <taxon>Actinomycetes</taxon>
        <taxon>Micromonosporales</taxon>
        <taxon>Micromonosporaceae</taxon>
        <taxon>Micromonospora</taxon>
    </lineage>
</organism>
<dbReference type="EC" id="2.6.1.36" evidence="3"/>
<gene>
    <name evidence="10" type="ORF">DLJ59_05035</name>
</gene>
<dbReference type="Pfam" id="PF00202">
    <property type="entry name" value="Aminotran_3"/>
    <property type="match status" value="1"/>
</dbReference>
<dbReference type="NCBIfam" id="TIGR03251">
    <property type="entry name" value="LAT_fam"/>
    <property type="match status" value="1"/>
</dbReference>
<evidence type="ECO:0000313" key="11">
    <source>
        <dbReference type="Proteomes" id="UP000282312"/>
    </source>
</evidence>
<evidence type="ECO:0000256" key="6">
    <source>
        <dbReference type="ARBA" id="ARBA00022898"/>
    </source>
</evidence>
<dbReference type="InterPro" id="IPR005814">
    <property type="entry name" value="Aminotrans_3"/>
</dbReference>
<evidence type="ECO:0000256" key="5">
    <source>
        <dbReference type="ARBA" id="ARBA00022679"/>
    </source>
</evidence>
<protein>
    <recommendedName>
        <fullName evidence="8">L-lysine-epsilon aminotransferase</fullName>
        <ecNumber evidence="3">2.6.1.36</ecNumber>
    </recommendedName>
    <alternativeName>
        <fullName evidence="7">Lysine 6-aminotransferase</fullName>
    </alternativeName>
</protein>
<dbReference type="GO" id="GO:0045484">
    <property type="term" value="F:L-lysine 6-transaminase activity"/>
    <property type="evidence" value="ECO:0007669"/>
    <property type="project" value="UniProtKB-EC"/>
</dbReference>
<keyword evidence="11" id="KW-1185">Reference proteome</keyword>
<dbReference type="InterPro" id="IPR017657">
    <property type="entry name" value="L-lysine_6-transaminase"/>
</dbReference>
<dbReference type="PANTHER" id="PTHR43206">
    <property type="entry name" value="AMINOTRANSFERASE"/>
    <property type="match status" value="1"/>
</dbReference>
<dbReference type="InterPro" id="IPR015422">
    <property type="entry name" value="PyrdxlP-dep_Trfase_small"/>
</dbReference>
<accession>A0A3N9WZX5</accession>
<evidence type="ECO:0000313" key="10">
    <source>
        <dbReference type="EMBL" id="RQX06374.1"/>
    </source>
</evidence>
<evidence type="ECO:0000256" key="4">
    <source>
        <dbReference type="ARBA" id="ARBA00022576"/>
    </source>
</evidence>
<dbReference type="PIRSF" id="PIRSF000521">
    <property type="entry name" value="Transaminase_4ab_Lys_Orn"/>
    <property type="match status" value="1"/>
</dbReference>
<dbReference type="SUPFAM" id="SSF53383">
    <property type="entry name" value="PLP-dependent transferases"/>
    <property type="match status" value="1"/>
</dbReference>
<keyword evidence="6 9" id="KW-0663">Pyridoxal phosphate</keyword>
<dbReference type="Gene3D" id="3.40.640.10">
    <property type="entry name" value="Type I PLP-dependent aspartate aminotransferase-like (Major domain)"/>
    <property type="match status" value="1"/>
</dbReference>
<dbReference type="Proteomes" id="UP000282312">
    <property type="component" value="Unassembled WGS sequence"/>
</dbReference>
<comment type="caution">
    <text evidence="10">The sequence shown here is derived from an EMBL/GenBank/DDBJ whole genome shotgun (WGS) entry which is preliminary data.</text>
</comment>
<evidence type="ECO:0000256" key="2">
    <source>
        <dbReference type="ARBA" id="ARBA00008954"/>
    </source>
</evidence>